<evidence type="ECO:0000313" key="1">
    <source>
        <dbReference type="EMBL" id="MFC4506602.1"/>
    </source>
</evidence>
<dbReference type="RefSeq" id="WP_381184708.1">
    <property type="nucleotide sequence ID" value="NZ_JBHSFK010000045.1"/>
</dbReference>
<name>A0ABV9B3D2_9ACTN</name>
<evidence type="ECO:0000313" key="2">
    <source>
        <dbReference type="Proteomes" id="UP001595839"/>
    </source>
</evidence>
<accession>A0ABV9B3D2</accession>
<protein>
    <submittedName>
        <fullName evidence="1">Uncharacterized protein</fullName>
    </submittedName>
</protein>
<sequence>MAEPRIDRFGRRYELTSLQKRLLPGVLVYVSSGPIARDGVVYEGHAARWLAKVIRHASRGFTAVECVDPRFHYQGPHQGIRVGYGIELPTDRLSLADCDVSATMPPERDDDL</sequence>
<dbReference type="Proteomes" id="UP001595839">
    <property type="component" value="Unassembled WGS sequence"/>
</dbReference>
<reference evidence="2" key="1">
    <citation type="journal article" date="2019" name="Int. J. Syst. Evol. Microbiol.">
        <title>The Global Catalogue of Microorganisms (GCM) 10K type strain sequencing project: providing services to taxonomists for standard genome sequencing and annotation.</title>
        <authorList>
            <consortium name="The Broad Institute Genomics Platform"/>
            <consortium name="The Broad Institute Genome Sequencing Center for Infectious Disease"/>
            <person name="Wu L."/>
            <person name="Ma J."/>
        </authorList>
    </citation>
    <scope>NUCLEOTIDE SEQUENCE [LARGE SCALE GENOMIC DNA]</scope>
    <source>
        <strain evidence="2">CGMCC 4.7177</strain>
    </source>
</reference>
<proteinExistence type="predicted"/>
<gene>
    <name evidence="1" type="ORF">ACFPIH_45375</name>
</gene>
<comment type="caution">
    <text evidence="1">The sequence shown here is derived from an EMBL/GenBank/DDBJ whole genome shotgun (WGS) entry which is preliminary data.</text>
</comment>
<dbReference type="EMBL" id="JBHSFK010000045">
    <property type="protein sequence ID" value="MFC4506602.1"/>
    <property type="molecule type" value="Genomic_DNA"/>
</dbReference>
<organism evidence="1 2">
    <name type="scientific">Streptomyces vulcanius</name>
    <dbReference type="NCBI Taxonomy" id="1441876"/>
    <lineage>
        <taxon>Bacteria</taxon>
        <taxon>Bacillati</taxon>
        <taxon>Actinomycetota</taxon>
        <taxon>Actinomycetes</taxon>
        <taxon>Kitasatosporales</taxon>
        <taxon>Streptomycetaceae</taxon>
        <taxon>Streptomyces</taxon>
    </lineage>
</organism>
<keyword evidence="2" id="KW-1185">Reference proteome</keyword>